<dbReference type="RefSeq" id="WP_180305927.1">
    <property type="nucleotide sequence ID" value="NZ_CP058952.1"/>
</dbReference>
<dbReference type="PANTHER" id="PTHR43332">
    <property type="entry name" value="INNER MEMBRANE TRANSPORT PERMEASE YADH-RELATED"/>
    <property type="match status" value="1"/>
</dbReference>
<dbReference type="InterPro" id="IPR000412">
    <property type="entry name" value="ABC_2_transport"/>
</dbReference>
<keyword evidence="3 5" id="KW-1133">Transmembrane helix</keyword>
<feature type="transmembrane region" description="Helical" evidence="5">
    <location>
        <begin position="53"/>
        <end position="71"/>
    </location>
</feature>
<dbReference type="InterPro" id="IPR047817">
    <property type="entry name" value="ABC2_TM_bact-type"/>
</dbReference>
<keyword evidence="8" id="KW-1185">Reference proteome</keyword>
<feature type="domain" description="ABC transmembrane type-2" evidence="6">
    <location>
        <begin position="17"/>
        <end position="246"/>
    </location>
</feature>
<evidence type="ECO:0000256" key="5">
    <source>
        <dbReference type="RuleBase" id="RU361157"/>
    </source>
</evidence>
<dbReference type="AlphaFoldDB" id="A0A7D5VAR3"/>
<feature type="transmembrane region" description="Helical" evidence="5">
    <location>
        <begin position="222"/>
        <end position="243"/>
    </location>
</feature>
<keyword evidence="5" id="KW-1003">Cell membrane</keyword>
<protein>
    <recommendedName>
        <fullName evidence="5">Transport permease protein</fullName>
    </recommendedName>
</protein>
<proteinExistence type="inferred from homology"/>
<feature type="transmembrane region" description="Helical" evidence="5">
    <location>
        <begin position="135"/>
        <end position="159"/>
    </location>
</feature>
<dbReference type="InterPro" id="IPR052522">
    <property type="entry name" value="ABC-2_transport_permease"/>
</dbReference>
<evidence type="ECO:0000313" key="7">
    <source>
        <dbReference type="EMBL" id="QLI81820.1"/>
    </source>
</evidence>
<comment type="similarity">
    <text evidence="5">Belongs to the ABC-2 integral membrane protein family.</text>
</comment>
<evidence type="ECO:0000313" key="8">
    <source>
        <dbReference type="Proteomes" id="UP000510822"/>
    </source>
</evidence>
<reference evidence="7 8" key="1">
    <citation type="journal article" date="2016" name="Int. J. Syst. Evol. Microbiol.">
        <title>Chitinibacter fontanus sp. nov., isolated from a spring.</title>
        <authorList>
            <person name="Sheu S.Y."/>
            <person name="Li Y.S."/>
            <person name="Young C.C."/>
            <person name="Chen W.M."/>
        </authorList>
    </citation>
    <scope>NUCLEOTIDE SEQUENCE [LARGE SCALE GENOMIC DNA]</scope>
    <source>
        <strain evidence="7 8">STM-7</strain>
    </source>
</reference>
<feature type="transmembrane region" description="Helical" evidence="5">
    <location>
        <begin position="108"/>
        <end position="129"/>
    </location>
</feature>
<evidence type="ECO:0000256" key="1">
    <source>
        <dbReference type="ARBA" id="ARBA00004141"/>
    </source>
</evidence>
<evidence type="ECO:0000259" key="6">
    <source>
        <dbReference type="PROSITE" id="PS51012"/>
    </source>
</evidence>
<dbReference type="EMBL" id="CP058952">
    <property type="protein sequence ID" value="QLI81820.1"/>
    <property type="molecule type" value="Genomic_DNA"/>
</dbReference>
<accession>A0A7D5VAR3</accession>
<dbReference type="PANTHER" id="PTHR43332:SF1">
    <property type="entry name" value="TRANSPORT PERMEASE PROTEIN"/>
    <property type="match status" value="1"/>
</dbReference>
<dbReference type="Proteomes" id="UP000510822">
    <property type="component" value="Chromosome"/>
</dbReference>
<evidence type="ECO:0000256" key="3">
    <source>
        <dbReference type="ARBA" id="ARBA00022989"/>
    </source>
</evidence>
<feature type="transmembrane region" description="Helical" evidence="5">
    <location>
        <begin position="171"/>
        <end position="193"/>
    </location>
</feature>
<dbReference type="GO" id="GO:0043190">
    <property type="term" value="C:ATP-binding cassette (ABC) transporter complex"/>
    <property type="evidence" value="ECO:0007669"/>
    <property type="project" value="InterPro"/>
</dbReference>
<keyword evidence="5" id="KW-0813">Transport</keyword>
<sequence>MTGFYTLFRKEVLRFWRVAFQTVAAPVLTALMYLLIFAHVLDAHVQPYPGVRYTAFLIPGLMMMSMLQNAFANTSSSLIQSKITGNIVYILLPPLSHFEFFSAYTLAGAARGFVVGIGVLLTTLFFSVPPFKYPLWIFVFGLLGCSLMAILGLIAGIWAEKFDQLAAFQNFLIMPLTFLSGVFYSIHSLPPFWQTVSHFNPVFYMIDGFRYGFFGVSDVNPWHSVAVVGFTLAILTLITLTLIKSGYKIRR</sequence>
<dbReference type="GO" id="GO:0140359">
    <property type="term" value="F:ABC-type transporter activity"/>
    <property type="evidence" value="ECO:0007669"/>
    <property type="project" value="InterPro"/>
</dbReference>
<evidence type="ECO:0000256" key="2">
    <source>
        <dbReference type="ARBA" id="ARBA00022692"/>
    </source>
</evidence>
<feature type="transmembrane region" description="Helical" evidence="5">
    <location>
        <begin position="20"/>
        <end position="41"/>
    </location>
</feature>
<dbReference type="KEGG" id="cfon:HZU75_09880"/>
<organism evidence="7 8">
    <name type="scientific">Chitinibacter fontanus</name>
    <dbReference type="NCBI Taxonomy" id="1737446"/>
    <lineage>
        <taxon>Bacteria</taxon>
        <taxon>Pseudomonadati</taxon>
        <taxon>Pseudomonadota</taxon>
        <taxon>Betaproteobacteria</taxon>
        <taxon>Neisseriales</taxon>
        <taxon>Chitinibacteraceae</taxon>
        <taxon>Chitinibacter</taxon>
    </lineage>
</organism>
<keyword evidence="2 5" id="KW-0812">Transmembrane</keyword>
<dbReference type="PROSITE" id="PS51012">
    <property type="entry name" value="ABC_TM2"/>
    <property type="match status" value="1"/>
</dbReference>
<name>A0A7D5VAR3_9NEIS</name>
<comment type="subcellular location">
    <subcellularLocation>
        <location evidence="5">Cell inner membrane</location>
        <topology evidence="5">Multi-pass membrane protein</topology>
    </subcellularLocation>
    <subcellularLocation>
        <location evidence="1">Membrane</location>
        <topology evidence="1">Multi-pass membrane protein</topology>
    </subcellularLocation>
</comment>
<dbReference type="InterPro" id="IPR013525">
    <property type="entry name" value="ABC2_TM"/>
</dbReference>
<dbReference type="PRINTS" id="PR00164">
    <property type="entry name" value="ABC2TRNSPORT"/>
</dbReference>
<evidence type="ECO:0000256" key="4">
    <source>
        <dbReference type="ARBA" id="ARBA00023136"/>
    </source>
</evidence>
<keyword evidence="4 5" id="KW-0472">Membrane</keyword>
<feature type="transmembrane region" description="Helical" evidence="5">
    <location>
        <begin position="83"/>
        <end position="101"/>
    </location>
</feature>
<dbReference type="Pfam" id="PF01061">
    <property type="entry name" value="ABC2_membrane"/>
    <property type="match status" value="1"/>
</dbReference>
<gene>
    <name evidence="7" type="ORF">HZU75_09880</name>
</gene>
<dbReference type="PIRSF" id="PIRSF006648">
    <property type="entry name" value="DrrB"/>
    <property type="match status" value="1"/>
</dbReference>